<name>A0A4R4ZNW0_9ACTN</name>
<comment type="caution">
    <text evidence="2">The sequence shown here is derived from an EMBL/GenBank/DDBJ whole genome shotgun (WGS) entry which is preliminary data.</text>
</comment>
<keyword evidence="3" id="KW-1185">Reference proteome</keyword>
<gene>
    <name evidence="2" type="ORF">E1263_12955</name>
</gene>
<proteinExistence type="predicted"/>
<organism evidence="2 3">
    <name type="scientific">Kribbella antibiotica</name>
    <dbReference type="NCBI Taxonomy" id="190195"/>
    <lineage>
        <taxon>Bacteria</taxon>
        <taxon>Bacillati</taxon>
        <taxon>Actinomycetota</taxon>
        <taxon>Actinomycetes</taxon>
        <taxon>Propionibacteriales</taxon>
        <taxon>Kribbellaceae</taxon>
        <taxon>Kribbella</taxon>
    </lineage>
</organism>
<evidence type="ECO:0000256" key="1">
    <source>
        <dbReference type="SAM" id="MobiDB-lite"/>
    </source>
</evidence>
<protein>
    <submittedName>
        <fullName evidence="2">DUF3039 domain-containing protein</fullName>
    </submittedName>
</protein>
<sequence>MPGDCARPNSPRSSRRTKLVDSELGSSSHYVHRRGLASCTIEGRSARSMCGVYFVPMQVHESLPPCETCATRFAGLAEQQKPRH</sequence>
<feature type="region of interest" description="Disordered" evidence="1">
    <location>
        <begin position="1"/>
        <end position="22"/>
    </location>
</feature>
<evidence type="ECO:0000313" key="3">
    <source>
        <dbReference type="Proteomes" id="UP000295124"/>
    </source>
</evidence>
<reference evidence="2 3" key="1">
    <citation type="submission" date="2019-03" db="EMBL/GenBank/DDBJ databases">
        <title>Draft genome sequences of novel Actinobacteria.</title>
        <authorList>
            <person name="Sahin N."/>
            <person name="Ay H."/>
            <person name="Saygin H."/>
        </authorList>
    </citation>
    <scope>NUCLEOTIDE SEQUENCE [LARGE SCALE GENOMIC DNA]</scope>
    <source>
        <strain evidence="2 3">JCM 13523</strain>
    </source>
</reference>
<dbReference type="AlphaFoldDB" id="A0A4R4ZNW0"/>
<dbReference type="EMBL" id="SMKX01000029">
    <property type="protein sequence ID" value="TDD60000.1"/>
    <property type="molecule type" value="Genomic_DNA"/>
</dbReference>
<dbReference type="RefSeq" id="WP_132167504.1">
    <property type="nucleotide sequence ID" value="NZ_SMKX01000029.1"/>
</dbReference>
<accession>A0A4R4ZNW0</accession>
<evidence type="ECO:0000313" key="2">
    <source>
        <dbReference type="EMBL" id="TDD60000.1"/>
    </source>
</evidence>
<dbReference type="Pfam" id="PF11238">
    <property type="entry name" value="DUF3039"/>
    <property type="match status" value="1"/>
</dbReference>
<dbReference type="InterPro" id="IPR021400">
    <property type="entry name" value="DUF3039"/>
</dbReference>
<dbReference type="Proteomes" id="UP000295124">
    <property type="component" value="Unassembled WGS sequence"/>
</dbReference>
<dbReference type="OrthoDB" id="4075286at2"/>